<evidence type="ECO:0000313" key="4">
    <source>
        <dbReference type="Proteomes" id="UP001108025"/>
    </source>
</evidence>
<dbReference type="InterPro" id="IPR049492">
    <property type="entry name" value="BD-FAE-like_dom"/>
</dbReference>
<proteinExistence type="predicted"/>
<reference evidence="3" key="1">
    <citation type="submission" date="2021-11" db="EMBL/GenBank/DDBJ databases">
        <title>Description of novel Chryseobacterium species.</title>
        <authorList>
            <person name="Saticioglu I.B."/>
            <person name="Ay H."/>
            <person name="Altun S."/>
            <person name="Duman M."/>
        </authorList>
    </citation>
    <scope>NUCLEOTIDE SEQUENCE</scope>
    <source>
        <strain evidence="3">C-17</strain>
    </source>
</reference>
<sequence length="282" mass="31658">MNKALLKNVPAEIISVKNQQYDLKNTSLLFDVYYPKTDSLLPAIIWTHGGGFLSGNKGQIENYAKILASKGYVVFCLDYSIAPEKKYPTPVIEINKALQYISTHHQKYFADKNFIVLAGDSAGSMISAQVANIITNPEYSTIMKIQPGIDSEQLKGLLLYCGFYDLNLIIENGTSGFFLKTVAWSYFGKKDFKIDESLKTASVGNYLTKKFPPVFISAGNTDPLLYQSEFFTQKLKDNGIKTHTLFFERNLSPGLNHEYQFKMDHYGEQALGCSLGFLNSLK</sequence>
<dbReference type="InterPro" id="IPR050300">
    <property type="entry name" value="GDXG_lipolytic_enzyme"/>
</dbReference>
<dbReference type="AlphaFoldDB" id="A0A9Q3V568"/>
<dbReference type="GO" id="GO:0016787">
    <property type="term" value="F:hydrolase activity"/>
    <property type="evidence" value="ECO:0007669"/>
    <property type="project" value="UniProtKB-KW"/>
</dbReference>
<evidence type="ECO:0000259" key="2">
    <source>
        <dbReference type="Pfam" id="PF20434"/>
    </source>
</evidence>
<dbReference type="SUPFAM" id="SSF53474">
    <property type="entry name" value="alpha/beta-Hydrolases"/>
    <property type="match status" value="1"/>
</dbReference>
<keyword evidence="4" id="KW-1185">Reference proteome</keyword>
<comment type="caution">
    <text evidence="3">The sequence shown here is derived from an EMBL/GenBank/DDBJ whole genome shotgun (WGS) entry which is preliminary data.</text>
</comment>
<dbReference type="EMBL" id="JAJNAY010000001">
    <property type="protein sequence ID" value="MCD1117486.1"/>
    <property type="molecule type" value="Genomic_DNA"/>
</dbReference>
<organism evidence="3 4">
    <name type="scientific">Chryseobacterium turcicum</name>
    <dbReference type="NCBI Taxonomy" id="2898076"/>
    <lineage>
        <taxon>Bacteria</taxon>
        <taxon>Pseudomonadati</taxon>
        <taxon>Bacteroidota</taxon>
        <taxon>Flavobacteriia</taxon>
        <taxon>Flavobacteriales</taxon>
        <taxon>Weeksellaceae</taxon>
        <taxon>Chryseobacterium group</taxon>
        <taxon>Chryseobacterium</taxon>
    </lineage>
</organism>
<protein>
    <submittedName>
        <fullName evidence="3">Alpha/beta hydrolase</fullName>
    </submittedName>
</protein>
<dbReference type="Pfam" id="PF20434">
    <property type="entry name" value="BD-FAE"/>
    <property type="match status" value="1"/>
</dbReference>
<dbReference type="RefSeq" id="WP_230669418.1">
    <property type="nucleotide sequence ID" value="NZ_JAJNAY010000001.1"/>
</dbReference>
<gene>
    <name evidence="3" type="ORF">LO744_11520</name>
</gene>
<dbReference type="Proteomes" id="UP001108025">
    <property type="component" value="Unassembled WGS sequence"/>
</dbReference>
<evidence type="ECO:0000313" key="3">
    <source>
        <dbReference type="EMBL" id="MCD1117486.1"/>
    </source>
</evidence>
<dbReference type="PANTHER" id="PTHR48081:SF6">
    <property type="entry name" value="PEPTIDASE S9 PROLYL OLIGOPEPTIDASE CATALYTIC DOMAIN-CONTAINING PROTEIN"/>
    <property type="match status" value="1"/>
</dbReference>
<dbReference type="PANTHER" id="PTHR48081">
    <property type="entry name" value="AB HYDROLASE SUPERFAMILY PROTEIN C4A8.06C"/>
    <property type="match status" value="1"/>
</dbReference>
<keyword evidence="1 3" id="KW-0378">Hydrolase</keyword>
<evidence type="ECO:0000256" key="1">
    <source>
        <dbReference type="ARBA" id="ARBA00022801"/>
    </source>
</evidence>
<dbReference type="InterPro" id="IPR029058">
    <property type="entry name" value="AB_hydrolase_fold"/>
</dbReference>
<feature type="domain" description="BD-FAE-like" evidence="2">
    <location>
        <begin position="31"/>
        <end position="235"/>
    </location>
</feature>
<accession>A0A9Q3V568</accession>
<name>A0A9Q3V568_9FLAO</name>
<dbReference type="Gene3D" id="3.40.50.1820">
    <property type="entry name" value="alpha/beta hydrolase"/>
    <property type="match status" value="1"/>
</dbReference>